<dbReference type="GO" id="GO:0016020">
    <property type="term" value="C:membrane"/>
    <property type="evidence" value="ECO:0007669"/>
    <property type="project" value="UniProtKB-SubCell"/>
</dbReference>
<dbReference type="OrthoDB" id="2019572at2759"/>
<keyword evidence="7 11" id="KW-1133">Transmembrane helix</keyword>
<evidence type="ECO:0000256" key="9">
    <source>
        <dbReference type="ARBA" id="ARBA00023180"/>
    </source>
</evidence>
<keyword evidence="3" id="KW-0328">Glycosyltransferase</keyword>
<keyword evidence="13" id="KW-1185">Reference proteome</keyword>
<keyword evidence="5 11" id="KW-0812">Transmembrane</keyword>
<reference evidence="12" key="1">
    <citation type="submission" date="2019-05" db="EMBL/GenBank/DDBJ databases">
        <title>Annotation for the trematode Fasciolopsis buski.</title>
        <authorList>
            <person name="Choi Y.-J."/>
        </authorList>
    </citation>
    <scope>NUCLEOTIDE SEQUENCE</scope>
    <source>
        <strain evidence="12">HT</strain>
        <tissue evidence="12">Whole worm</tissue>
    </source>
</reference>
<evidence type="ECO:0000256" key="4">
    <source>
        <dbReference type="ARBA" id="ARBA00022679"/>
    </source>
</evidence>
<evidence type="ECO:0000256" key="8">
    <source>
        <dbReference type="ARBA" id="ARBA00023136"/>
    </source>
</evidence>
<evidence type="ECO:0000256" key="6">
    <source>
        <dbReference type="ARBA" id="ARBA00022968"/>
    </source>
</evidence>
<dbReference type="EMBL" id="LUCM01011334">
    <property type="protein sequence ID" value="KAA0184126.1"/>
    <property type="molecule type" value="Genomic_DNA"/>
</dbReference>
<evidence type="ECO:0000256" key="11">
    <source>
        <dbReference type="SAM" id="Phobius"/>
    </source>
</evidence>
<comment type="similarity">
    <text evidence="10">Belongs to the glycosyltransferase 14 family.</text>
</comment>
<comment type="caution">
    <text evidence="12">The sequence shown here is derived from an EMBL/GenBank/DDBJ whole genome shotgun (WGS) entry which is preliminary data.</text>
</comment>
<organism evidence="12 13">
    <name type="scientific">Fasciolopsis buskii</name>
    <dbReference type="NCBI Taxonomy" id="27845"/>
    <lineage>
        <taxon>Eukaryota</taxon>
        <taxon>Metazoa</taxon>
        <taxon>Spiralia</taxon>
        <taxon>Lophotrochozoa</taxon>
        <taxon>Platyhelminthes</taxon>
        <taxon>Trematoda</taxon>
        <taxon>Digenea</taxon>
        <taxon>Plagiorchiida</taxon>
        <taxon>Echinostomata</taxon>
        <taxon>Echinostomatoidea</taxon>
        <taxon>Fasciolidae</taxon>
        <taxon>Fasciolopsis</taxon>
    </lineage>
</organism>
<proteinExistence type="inferred from homology"/>
<evidence type="ECO:0000256" key="3">
    <source>
        <dbReference type="ARBA" id="ARBA00022676"/>
    </source>
</evidence>
<keyword evidence="6" id="KW-0735">Signal-anchor</keyword>
<evidence type="ECO:0000256" key="7">
    <source>
        <dbReference type="ARBA" id="ARBA00022989"/>
    </source>
</evidence>
<evidence type="ECO:0000256" key="1">
    <source>
        <dbReference type="ARBA" id="ARBA00004606"/>
    </source>
</evidence>
<protein>
    <submittedName>
        <fullName evidence="12">Putative glycosyltransferase 14 family member</fullName>
    </submittedName>
</protein>
<dbReference type="PANTHER" id="PTHR19297">
    <property type="entry name" value="GLYCOSYLTRANSFERASE 14 FAMILY MEMBER"/>
    <property type="match status" value="1"/>
</dbReference>
<evidence type="ECO:0000256" key="5">
    <source>
        <dbReference type="ARBA" id="ARBA00022692"/>
    </source>
</evidence>
<sequence length="484" mass="56249">MRAASWNRPILQLLRNMLTYTCITVAFYLIIVHLPLCRIQKKETETYDYQVITKIGNMKLSDNLEQLDMLCPMMISPAFNKLFANAFSKMTRKSLMTLDLSDIDSCLTFKQINGDQPKVSKEELEFPLAFSFTVHKEFIQFARLFRAVFRHHNAYCIHVDAKSNISFYTQMTSLATCFGLNVHVIPRERSIPVIWGDLGTLEAWILCADYLLNQRSRIPWQYLLNGSGQEFPLRTNWELVRALKTMNRSNVVESNYPNTGINRAPKQSASFNVSFIIIFEHRVTVHGVPLPVTFLIRPILHNLYFVSSFILSPRKFTWFKGSFYTALRWNMVKFIRTNKYAEEITTLLRTEGHMKKAQDELFFITLNSNPQFRAPGGCPEVHPPNDSDPKSLFIARYAEWEPRPCVSGLQQREVCIIGVEHIPVITKRPEFFVNKFLDTFQPLAYDCLEWWLFQKINQEQISGHITSSFDVSVYANLYCTKTHL</sequence>
<gene>
    <name evidence="12" type="ORF">FBUS_09178</name>
</gene>
<accession>A0A8E0RJ71</accession>
<dbReference type="InterPro" id="IPR003406">
    <property type="entry name" value="Glyco_trans_14"/>
</dbReference>
<evidence type="ECO:0000256" key="2">
    <source>
        <dbReference type="ARBA" id="ARBA00004922"/>
    </source>
</evidence>
<keyword evidence="8 11" id="KW-0472">Membrane</keyword>
<comment type="subcellular location">
    <subcellularLocation>
        <location evidence="1">Membrane</location>
        <topology evidence="1">Single-pass type II membrane protein</topology>
    </subcellularLocation>
</comment>
<evidence type="ECO:0000313" key="13">
    <source>
        <dbReference type="Proteomes" id="UP000728185"/>
    </source>
</evidence>
<dbReference type="Proteomes" id="UP000728185">
    <property type="component" value="Unassembled WGS sequence"/>
</dbReference>
<name>A0A8E0RJ71_9TREM</name>
<dbReference type="AlphaFoldDB" id="A0A8E0RJ71"/>
<dbReference type="GO" id="GO:0008375">
    <property type="term" value="F:acetylglucosaminyltransferase activity"/>
    <property type="evidence" value="ECO:0007669"/>
    <property type="project" value="TreeGrafter"/>
</dbReference>
<evidence type="ECO:0000256" key="10">
    <source>
        <dbReference type="ARBA" id="ARBA00038150"/>
    </source>
</evidence>
<keyword evidence="9" id="KW-0325">Glycoprotein</keyword>
<comment type="pathway">
    <text evidence="2">Protein modification; protein glycosylation.</text>
</comment>
<dbReference type="Pfam" id="PF02485">
    <property type="entry name" value="Branch"/>
    <property type="match status" value="1"/>
</dbReference>
<evidence type="ECO:0000313" key="12">
    <source>
        <dbReference type="EMBL" id="KAA0184126.1"/>
    </source>
</evidence>
<dbReference type="PANTHER" id="PTHR19297:SF185">
    <property type="entry name" value="BETA-1,3-GALACTOSYL-O-GLYCOSYL-GLYCOPROTEIN BETA-1,6-N-ACETYLGLUCOSAMINYLTRANSFERASE 3"/>
    <property type="match status" value="1"/>
</dbReference>
<keyword evidence="4" id="KW-0808">Transferase</keyword>
<feature type="transmembrane region" description="Helical" evidence="11">
    <location>
        <begin position="17"/>
        <end position="36"/>
    </location>
</feature>